<dbReference type="PANTHER" id="PTHR22840:SF12">
    <property type="entry name" value="WD REPEAT-CONTAINING PROTEIN 36"/>
    <property type="match status" value="1"/>
</dbReference>
<dbReference type="Proteomes" id="UP000281553">
    <property type="component" value="Unassembled WGS sequence"/>
</dbReference>
<gene>
    <name evidence="2" type="ORF">DILT_LOCUS13900</name>
</gene>
<dbReference type="Pfam" id="PF25171">
    <property type="entry name" value="Beta-prop_WDR36-Utp21_1st"/>
    <property type="match status" value="1"/>
</dbReference>
<evidence type="ECO:0000259" key="1">
    <source>
        <dbReference type="Pfam" id="PF25171"/>
    </source>
</evidence>
<dbReference type="GO" id="GO:0006364">
    <property type="term" value="P:rRNA processing"/>
    <property type="evidence" value="ECO:0007669"/>
    <property type="project" value="TreeGrafter"/>
</dbReference>
<dbReference type="InterPro" id="IPR001680">
    <property type="entry name" value="WD40_rpt"/>
</dbReference>
<evidence type="ECO:0000313" key="2">
    <source>
        <dbReference type="EMBL" id="VDN21748.1"/>
    </source>
</evidence>
<dbReference type="SMART" id="SM00320">
    <property type="entry name" value="WD40"/>
    <property type="match status" value="3"/>
</dbReference>
<dbReference type="EMBL" id="UYRU01072036">
    <property type="protein sequence ID" value="VDN21748.1"/>
    <property type="molecule type" value="Genomic_DNA"/>
</dbReference>
<dbReference type="InterPro" id="IPR036322">
    <property type="entry name" value="WD40_repeat_dom_sf"/>
</dbReference>
<organism evidence="2 3">
    <name type="scientific">Dibothriocephalus latus</name>
    <name type="common">Fish tapeworm</name>
    <name type="synonym">Diphyllobothrium latum</name>
    <dbReference type="NCBI Taxonomy" id="60516"/>
    <lineage>
        <taxon>Eukaryota</taxon>
        <taxon>Metazoa</taxon>
        <taxon>Spiralia</taxon>
        <taxon>Lophotrochozoa</taxon>
        <taxon>Platyhelminthes</taxon>
        <taxon>Cestoda</taxon>
        <taxon>Eucestoda</taxon>
        <taxon>Diphyllobothriidea</taxon>
        <taxon>Diphyllobothriidae</taxon>
        <taxon>Dibothriocephalus</taxon>
    </lineage>
</organism>
<protein>
    <recommendedName>
        <fullName evidence="1">WDR36/Utp21 N-terminal domain-containing protein</fullName>
    </recommendedName>
</protein>
<name>A0A3P7MGX6_DIBLA</name>
<dbReference type="InterPro" id="IPR015943">
    <property type="entry name" value="WD40/YVTN_repeat-like_dom_sf"/>
</dbReference>
<dbReference type="GO" id="GO:0034388">
    <property type="term" value="C:Pwp2p-containing subcomplex of 90S preribosome"/>
    <property type="evidence" value="ECO:0007669"/>
    <property type="project" value="TreeGrafter"/>
</dbReference>
<evidence type="ECO:0000313" key="3">
    <source>
        <dbReference type="Proteomes" id="UP000281553"/>
    </source>
</evidence>
<dbReference type="InterPro" id="IPR059157">
    <property type="entry name" value="WDR36-Utp21_N"/>
</dbReference>
<dbReference type="Gene3D" id="2.130.10.10">
    <property type="entry name" value="YVTN repeat-like/Quinoprotein amine dehydrogenase"/>
    <property type="match status" value="1"/>
</dbReference>
<sequence length="219" mass="24203">MPNLRLVGISDCLPSDIRVFTSDRSLIYAAAGNTIYAFRGLRHVLYCLEAHTSPIVELLAFSDAFLASYDESGTLIVWNLKTRTEIRREEFSTDTFVVSAMLHPSFYQNKLLLGSLNGPLKLWNAVTGKSIYWFKGFDAAVTCLAQSPAKDVCAIGLNDGRIILHNLRYDVSLVGVAQDGGAITSIDFRSAENIQTLGYGFIRTGFKLLSSPLPEKRQT</sequence>
<dbReference type="GO" id="GO:0032040">
    <property type="term" value="C:small-subunit processome"/>
    <property type="evidence" value="ECO:0007669"/>
    <property type="project" value="TreeGrafter"/>
</dbReference>
<dbReference type="AlphaFoldDB" id="A0A3P7MGX6"/>
<dbReference type="SUPFAM" id="SSF50978">
    <property type="entry name" value="WD40 repeat-like"/>
    <property type="match status" value="1"/>
</dbReference>
<dbReference type="PANTHER" id="PTHR22840">
    <property type="entry name" value="WD REPEAT-CONTAINING PROTEIN 36"/>
    <property type="match status" value="1"/>
</dbReference>
<proteinExistence type="predicted"/>
<accession>A0A3P7MGX6</accession>
<dbReference type="OrthoDB" id="10250769at2759"/>
<feature type="domain" description="WDR36/Utp21 N-terminal" evidence="1">
    <location>
        <begin position="3"/>
        <end position="192"/>
    </location>
</feature>
<keyword evidence="3" id="KW-1185">Reference proteome</keyword>
<reference evidence="2 3" key="1">
    <citation type="submission" date="2018-11" db="EMBL/GenBank/DDBJ databases">
        <authorList>
            <consortium name="Pathogen Informatics"/>
        </authorList>
    </citation>
    <scope>NUCLEOTIDE SEQUENCE [LARGE SCALE GENOMIC DNA]</scope>
</reference>